<evidence type="ECO:0000259" key="9">
    <source>
        <dbReference type="PROSITE" id="PS50157"/>
    </source>
</evidence>
<dbReference type="Pfam" id="PF00172">
    <property type="entry name" value="Zn_clus"/>
    <property type="match status" value="1"/>
</dbReference>
<evidence type="ECO:0000256" key="4">
    <source>
        <dbReference type="ARBA" id="ARBA00023125"/>
    </source>
</evidence>
<evidence type="ECO:0000256" key="3">
    <source>
        <dbReference type="ARBA" id="ARBA00023015"/>
    </source>
</evidence>
<evidence type="ECO:0000256" key="1">
    <source>
        <dbReference type="ARBA" id="ARBA00022723"/>
    </source>
</evidence>
<evidence type="ECO:0000256" key="2">
    <source>
        <dbReference type="ARBA" id="ARBA00022833"/>
    </source>
</evidence>
<dbReference type="InterPro" id="IPR036236">
    <property type="entry name" value="Znf_C2H2_sf"/>
</dbReference>
<keyword evidence="4" id="KW-0238">DNA-binding</keyword>
<sequence>MESLANESDLPQTRRGAFKCQFPSCNASYRRKEHLNRHEAKHSQQQSFPCSKCNRTFGRSDTLRRHVRRDHKEIEPLNRAARACENCHASKSRCQGAVPCDECLRRKLECSFDDHSGVIQKRRPETSTDRLSDLTQEQPQCNNLEKGAEYIRLYFEVFHPHWSFVHKGSFDWRHETPLLLQSMVVIGMWASGEESAKSAAAELHDKIDLAIRDQRDKWDASEKDEACSACLWPIPTYQAILLHIIFSLILKSQGALNFDLKVSLPRADLGLLQTLVRSCRRLGMFYYPNILSRYQETSLASFTWVGIEEMKRFNLALYKVCGKLSSDSIAGAGIDGDDAEMELLSATELQFPLPSSPALWNAIGKDEWIVHMKDSTPAPVSLDDHCQADWISNFARILESLEL</sequence>
<name>A0AAD6GDW4_9EURO</name>
<evidence type="ECO:0000313" key="10">
    <source>
        <dbReference type="EMBL" id="KAJ5537629.1"/>
    </source>
</evidence>
<keyword evidence="7" id="KW-0863">Zinc-finger</keyword>
<keyword evidence="5" id="KW-0804">Transcription</keyword>
<dbReference type="InterPro" id="IPR001138">
    <property type="entry name" value="Zn2Cys6_DnaBD"/>
</dbReference>
<dbReference type="PROSITE" id="PS50157">
    <property type="entry name" value="ZINC_FINGER_C2H2_2"/>
    <property type="match status" value="2"/>
</dbReference>
<dbReference type="PANTHER" id="PTHR47660">
    <property type="entry name" value="TRANSCRIPTION FACTOR WITH C2H2 AND ZN(2)-CYS(6) DNA BINDING DOMAIN (EUROFUNG)-RELATED-RELATED"/>
    <property type="match status" value="1"/>
</dbReference>
<keyword evidence="1" id="KW-0479">Metal-binding</keyword>
<dbReference type="GO" id="GO:0008270">
    <property type="term" value="F:zinc ion binding"/>
    <property type="evidence" value="ECO:0007669"/>
    <property type="project" value="UniProtKB-KW"/>
</dbReference>
<keyword evidence="3" id="KW-0805">Transcription regulation</keyword>
<dbReference type="AlphaFoldDB" id="A0AAD6GDW4"/>
<feature type="domain" description="C2H2-type" evidence="9">
    <location>
        <begin position="48"/>
        <end position="76"/>
    </location>
</feature>
<organism evidence="10 11">
    <name type="scientific">Penicillium frequentans</name>
    <dbReference type="NCBI Taxonomy" id="3151616"/>
    <lineage>
        <taxon>Eukaryota</taxon>
        <taxon>Fungi</taxon>
        <taxon>Dikarya</taxon>
        <taxon>Ascomycota</taxon>
        <taxon>Pezizomycotina</taxon>
        <taxon>Eurotiomycetes</taxon>
        <taxon>Eurotiomycetidae</taxon>
        <taxon>Eurotiales</taxon>
        <taxon>Aspergillaceae</taxon>
        <taxon>Penicillium</taxon>
    </lineage>
</organism>
<proteinExistence type="predicted"/>
<keyword evidence="11" id="KW-1185">Reference proteome</keyword>
<feature type="domain" description="Zn(2)-C6 fungal-type" evidence="8">
    <location>
        <begin position="83"/>
        <end position="112"/>
    </location>
</feature>
<dbReference type="PROSITE" id="PS50048">
    <property type="entry name" value="ZN2_CY6_FUNGAL_2"/>
    <property type="match status" value="1"/>
</dbReference>
<dbReference type="GO" id="GO:0006351">
    <property type="term" value="P:DNA-templated transcription"/>
    <property type="evidence" value="ECO:0007669"/>
    <property type="project" value="InterPro"/>
</dbReference>
<comment type="caution">
    <text evidence="10">The sequence shown here is derived from an EMBL/GenBank/DDBJ whole genome shotgun (WGS) entry which is preliminary data.</text>
</comment>
<dbReference type="InterPro" id="IPR013087">
    <property type="entry name" value="Znf_C2H2_type"/>
</dbReference>
<evidence type="ECO:0000259" key="8">
    <source>
        <dbReference type="PROSITE" id="PS50048"/>
    </source>
</evidence>
<dbReference type="InterPro" id="IPR036864">
    <property type="entry name" value="Zn2-C6_fun-type_DNA-bd_sf"/>
</dbReference>
<dbReference type="Pfam" id="PF04082">
    <property type="entry name" value="Fungal_trans"/>
    <property type="match status" value="1"/>
</dbReference>
<dbReference type="PANTHER" id="PTHR47660:SF7">
    <property type="entry name" value="TRANSCRIPTION FACTOR WITH C2H2 AND ZN(2)-CYS(6) DNA BINDING DOMAIN (EUROFUNG)"/>
    <property type="match status" value="1"/>
</dbReference>
<evidence type="ECO:0000256" key="6">
    <source>
        <dbReference type="ARBA" id="ARBA00023242"/>
    </source>
</evidence>
<dbReference type="PROSITE" id="PS00028">
    <property type="entry name" value="ZINC_FINGER_C2H2_1"/>
    <property type="match status" value="2"/>
</dbReference>
<dbReference type="GO" id="GO:0000981">
    <property type="term" value="F:DNA-binding transcription factor activity, RNA polymerase II-specific"/>
    <property type="evidence" value="ECO:0007669"/>
    <property type="project" value="InterPro"/>
</dbReference>
<accession>A0AAD6GDW4</accession>
<gene>
    <name evidence="10" type="ORF">N7494_007108</name>
</gene>
<dbReference type="EMBL" id="JAQIZZ010000006">
    <property type="protein sequence ID" value="KAJ5537629.1"/>
    <property type="molecule type" value="Genomic_DNA"/>
</dbReference>
<dbReference type="PROSITE" id="PS00463">
    <property type="entry name" value="ZN2_CY6_FUNGAL_1"/>
    <property type="match status" value="1"/>
</dbReference>
<protein>
    <submittedName>
        <fullName evidence="10">Uncharacterized protein</fullName>
    </submittedName>
</protein>
<reference evidence="10 11" key="1">
    <citation type="journal article" date="2023" name="IMA Fungus">
        <title>Comparative genomic study of the Penicillium genus elucidates a diverse pangenome and 15 lateral gene transfer events.</title>
        <authorList>
            <person name="Petersen C."/>
            <person name="Sorensen T."/>
            <person name="Nielsen M.R."/>
            <person name="Sondergaard T.E."/>
            <person name="Sorensen J.L."/>
            <person name="Fitzpatrick D.A."/>
            <person name="Frisvad J.C."/>
            <person name="Nielsen K.L."/>
        </authorList>
    </citation>
    <scope>NUCLEOTIDE SEQUENCE [LARGE SCALE GENOMIC DNA]</scope>
    <source>
        <strain evidence="10 11">IBT 35679</strain>
    </source>
</reference>
<evidence type="ECO:0000256" key="5">
    <source>
        <dbReference type="ARBA" id="ARBA00023163"/>
    </source>
</evidence>
<dbReference type="InterPro" id="IPR007219">
    <property type="entry name" value="XnlR_reg_dom"/>
</dbReference>
<dbReference type="GO" id="GO:0003677">
    <property type="term" value="F:DNA binding"/>
    <property type="evidence" value="ECO:0007669"/>
    <property type="project" value="UniProtKB-KW"/>
</dbReference>
<dbReference type="Gene3D" id="4.10.240.10">
    <property type="entry name" value="Zn(2)-C6 fungal-type DNA-binding domain"/>
    <property type="match status" value="1"/>
</dbReference>
<keyword evidence="2" id="KW-0862">Zinc</keyword>
<dbReference type="SUPFAM" id="SSF57667">
    <property type="entry name" value="beta-beta-alpha zinc fingers"/>
    <property type="match status" value="1"/>
</dbReference>
<dbReference type="SUPFAM" id="SSF57701">
    <property type="entry name" value="Zn2/Cys6 DNA-binding domain"/>
    <property type="match status" value="1"/>
</dbReference>
<feature type="domain" description="C2H2-type" evidence="9">
    <location>
        <begin position="18"/>
        <end position="47"/>
    </location>
</feature>
<dbReference type="Proteomes" id="UP001220324">
    <property type="component" value="Unassembled WGS sequence"/>
</dbReference>
<dbReference type="SMART" id="SM00355">
    <property type="entry name" value="ZnF_C2H2"/>
    <property type="match status" value="2"/>
</dbReference>
<dbReference type="CDD" id="cd00067">
    <property type="entry name" value="GAL4"/>
    <property type="match status" value="1"/>
</dbReference>
<evidence type="ECO:0000256" key="7">
    <source>
        <dbReference type="PROSITE-ProRule" id="PRU00042"/>
    </source>
</evidence>
<dbReference type="Gene3D" id="3.30.160.60">
    <property type="entry name" value="Classic Zinc Finger"/>
    <property type="match status" value="2"/>
</dbReference>
<evidence type="ECO:0000313" key="11">
    <source>
        <dbReference type="Proteomes" id="UP001220324"/>
    </source>
</evidence>
<keyword evidence="6" id="KW-0539">Nucleus</keyword>
<dbReference type="SMART" id="SM00066">
    <property type="entry name" value="GAL4"/>
    <property type="match status" value="1"/>
</dbReference>